<dbReference type="CDD" id="cd08545">
    <property type="entry name" value="YcnI_like"/>
    <property type="match status" value="1"/>
</dbReference>
<dbReference type="Pfam" id="PF07987">
    <property type="entry name" value="DUF1775"/>
    <property type="match status" value="1"/>
</dbReference>
<dbReference type="PATRIC" id="fig|1280948.3.peg.1906"/>
<evidence type="ECO:0000313" key="3">
    <source>
        <dbReference type="EMBL" id="KCZ61381.1"/>
    </source>
</evidence>
<dbReference type="AlphaFoldDB" id="A0A059E161"/>
<reference evidence="3 4" key="1">
    <citation type="journal article" date="2014" name="Antonie Van Leeuwenhoek">
        <title>Hyphomonas beringensis sp. nov. and Hyphomonas chukchiensis sp. nov., isolated from surface seawater of the Bering Sea and Chukchi Sea.</title>
        <authorList>
            <person name="Li C."/>
            <person name="Lai Q."/>
            <person name="Li G."/>
            <person name="Dong C."/>
            <person name="Wang J."/>
            <person name="Liao Y."/>
            <person name="Shao Z."/>
        </authorList>
    </citation>
    <scope>NUCLEOTIDE SEQUENCE [LARGE SCALE GENOMIC DNA]</scope>
    <source>
        <strain evidence="3 4">22II1-22F38</strain>
    </source>
</reference>
<organism evidence="3 4">
    <name type="scientific">Hyphomonas atlantica</name>
    <dbReference type="NCBI Taxonomy" id="1280948"/>
    <lineage>
        <taxon>Bacteria</taxon>
        <taxon>Pseudomonadati</taxon>
        <taxon>Pseudomonadota</taxon>
        <taxon>Alphaproteobacteria</taxon>
        <taxon>Hyphomonadales</taxon>
        <taxon>Hyphomonadaceae</taxon>
        <taxon>Hyphomonas</taxon>
    </lineage>
</organism>
<dbReference type="RefSeq" id="WP_035551707.1">
    <property type="nucleotide sequence ID" value="NZ_AWFH01000015.1"/>
</dbReference>
<sequence>MKHFFKLGIAALSIASSAQAHVVFNETEAAAGAFHTAQLRVMHGCDGEPTNRVTVIIPEGVTRVTPRAISGWTVEVSMVTLDKPILLHGFEVTDVVGSVTWSGGTFPDYAYEQFEIRMMLPDTPGERLDFPVHQGCETGELNWDDIAGHDEDPWALKEPAPFIFLEPN</sequence>
<comment type="caution">
    <text evidence="3">The sequence shown here is derived from an EMBL/GenBank/DDBJ whole genome shotgun (WGS) entry which is preliminary data.</text>
</comment>
<proteinExistence type="predicted"/>
<dbReference type="STRING" id="1280948.HY36_16915"/>
<name>A0A059E161_9PROT</name>
<evidence type="ECO:0000313" key="4">
    <source>
        <dbReference type="Proteomes" id="UP000024547"/>
    </source>
</evidence>
<keyword evidence="4" id="KW-1185">Reference proteome</keyword>
<dbReference type="InterPro" id="IPR038507">
    <property type="entry name" value="YcnI-like_sf"/>
</dbReference>
<dbReference type="OrthoDB" id="9796962at2"/>
<feature type="signal peptide" evidence="1">
    <location>
        <begin position="1"/>
        <end position="20"/>
    </location>
</feature>
<evidence type="ECO:0000259" key="2">
    <source>
        <dbReference type="Pfam" id="PF07987"/>
    </source>
</evidence>
<keyword evidence="1" id="KW-0732">Signal</keyword>
<feature type="domain" description="YncI copper-binding" evidence="2">
    <location>
        <begin position="21"/>
        <end position="163"/>
    </location>
</feature>
<feature type="chain" id="PRO_5001575850" description="YncI copper-binding domain-containing protein" evidence="1">
    <location>
        <begin position="21"/>
        <end position="168"/>
    </location>
</feature>
<evidence type="ECO:0000256" key="1">
    <source>
        <dbReference type="SAM" id="SignalP"/>
    </source>
</evidence>
<gene>
    <name evidence="3" type="ORF">HY36_16915</name>
</gene>
<protein>
    <recommendedName>
        <fullName evidence="2">YncI copper-binding domain-containing protein</fullName>
    </recommendedName>
</protein>
<dbReference type="eggNOG" id="COG4549">
    <property type="taxonomic scope" value="Bacteria"/>
</dbReference>
<accession>A0A059E161</accession>
<dbReference type="EMBL" id="AWFH01000015">
    <property type="protein sequence ID" value="KCZ61381.1"/>
    <property type="molecule type" value="Genomic_DNA"/>
</dbReference>
<dbReference type="Proteomes" id="UP000024547">
    <property type="component" value="Unassembled WGS sequence"/>
</dbReference>
<dbReference type="InterPro" id="IPR012533">
    <property type="entry name" value="YcnI-copper_dom"/>
</dbReference>
<dbReference type="Gene3D" id="2.60.40.2230">
    <property type="entry name" value="Uncharacterised protein YcnI-like PF07987, DUF1775"/>
    <property type="match status" value="1"/>
</dbReference>